<dbReference type="EMBL" id="FODE01000058">
    <property type="protein sequence ID" value="SEO27881.1"/>
    <property type="molecule type" value="Genomic_DNA"/>
</dbReference>
<sequence length="152" mass="16834">MTPEQYRQFQRGLDAIREAERGPTGDALASTPTLDLWRVLIDRRPYPMLVLWGEVSGHPKLGTDMITTSRLIALNRNAGWARSVSRWYKLGRPFAAFEADLASRMGQANAKPGSLVFHLPGFAAIDDAVALEQILADHIALMRRIGANHGID</sequence>
<dbReference type="OrthoDB" id="7870532at2"/>
<dbReference type="STRING" id="34002.SAMN04489859_10584"/>
<proteinExistence type="predicted"/>
<dbReference type="Pfam" id="PF20339">
    <property type="entry name" value="DUF6634"/>
    <property type="match status" value="1"/>
</dbReference>
<dbReference type="RefSeq" id="WP_090617375.1">
    <property type="nucleotide sequence ID" value="NZ_CP067124.1"/>
</dbReference>
<reference evidence="1 2" key="1">
    <citation type="submission" date="2016-10" db="EMBL/GenBank/DDBJ databases">
        <authorList>
            <person name="de Groot N.N."/>
        </authorList>
    </citation>
    <scope>NUCLEOTIDE SEQUENCE [LARGE SCALE GENOMIC DNA]</scope>
    <source>
        <strain evidence="1 2">DSM 8512</strain>
    </source>
</reference>
<dbReference type="InterPro" id="IPR046574">
    <property type="entry name" value="DUF6634"/>
</dbReference>
<name>A0A1H8NDS5_9RHOB</name>
<keyword evidence="2" id="KW-1185">Reference proteome</keyword>
<evidence type="ECO:0008006" key="3">
    <source>
        <dbReference type="Google" id="ProtNLM"/>
    </source>
</evidence>
<protein>
    <recommendedName>
        <fullName evidence="3">ATP-dependent Lon protease</fullName>
    </recommendedName>
</protein>
<evidence type="ECO:0000313" key="1">
    <source>
        <dbReference type="EMBL" id="SEO27881.1"/>
    </source>
</evidence>
<evidence type="ECO:0000313" key="2">
    <source>
        <dbReference type="Proteomes" id="UP000199054"/>
    </source>
</evidence>
<dbReference type="AlphaFoldDB" id="A0A1H8NDS5"/>
<dbReference type="Proteomes" id="UP000199054">
    <property type="component" value="Unassembled WGS sequence"/>
</dbReference>
<organism evidence="1 2">
    <name type="scientific">Paracoccus alcaliphilus</name>
    <dbReference type="NCBI Taxonomy" id="34002"/>
    <lineage>
        <taxon>Bacteria</taxon>
        <taxon>Pseudomonadati</taxon>
        <taxon>Pseudomonadota</taxon>
        <taxon>Alphaproteobacteria</taxon>
        <taxon>Rhodobacterales</taxon>
        <taxon>Paracoccaceae</taxon>
        <taxon>Paracoccus</taxon>
    </lineage>
</organism>
<accession>A0A1H8NDS5</accession>
<gene>
    <name evidence="1" type="ORF">SAMN04489859_10584</name>
</gene>